<keyword evidence="3" id="KW-1185">Reference proteome</keyword>
<proteinExistence type="predicted"/>
<evidence type="ECO:0000313" key="2">
    <source>
        <dbReference type="EMBL" id="KIM43930.1"/>
    </source>
</evidence>
<reference evidence="3" key="2">
    <citation type="submission" date="2015-01" db="EMBL/GenBank/DDBJ databases">
        <title>Evolutionary Origins and Diversification of the Mycorrhizal Mutualists.</title>
        <authorList>
            <consortium name="DOE Joint Genome Institute"/>
            <consortium name="Mycorrhizal Genomics Consortium"/>
            <person name="Kohler A."/>
            <person name="Kuo A."/>
            <person name="Nagy L.G."/>
            <person name="Floudas D."/>
            <person name="Copeland A."/>
            <person name="Barry K.W."/>
            <person name="Cichocki N."/>
            <person name="Veneault-Fourrey C."/>
            <person name="LaButti K."/>
            <person name="Lindquist E.A."/>
            <person name="Lipzen A."/>
            <person name="Lundell T."/>
            <person name="Morin E."/>
            <person name="Murat C."/>
            <person name="Riley R."/>
            <person name="Ohm R."/>
            <person name="Sun H."/>
            <person name="Tunlid A."/>
            <person name="Henrissat B."/>
            <person name="Grigoriev I.V."/>
            <person name="Hibbett D.S."/>
            <person name="Martin F."/>
        </authorList>
    </citation>
    <scope>NUCLEOTIDE SEQUENCE [LARGE SCALE GENOMIC DNA]</scope>
    <source>
        <strain evidence="3">h7</strain>
    </source>
</reference>
<dbReference type="OrthoDB" id="3064354at2759"/>
<dbReference type="GO" id="GO:0005634">
    <property type="term" value="C:nucleus"/>
    <property type="evidence" value="ECO:0007669"/>
    <property type="project" value="TreeGrafter"/>
</dbReference>
<dbReference type="Pfam" id="PF03184">
    <property type="entry name" value="DDE_1"/>
    <property type="match status" value="1"/>
</dbReference>
<dbReference type="Proteomes" id="UP000053424">
    <property type="component" value="Unassembled WGS sequence"/>
</dbReference>
<reference evidence="2 3" key="1">
    <citation type="submission" date="2014-04" db="EMBL/GenBank/DDBJ databases">
        <authorList>
            <consortium name="DOE Joint Genome Institute"/>
            <person name="Kuo A."/>
            <person name="Gay G."/>
            <person name="Dore J."/>
            <person name="Kohler A."/>
            <person name="Nagy L.G."/>
            <person name="Floudas D."/>
            <person name="Copeland A."/>
            <person name="Barry K.W."/>
            <person name="Cichocki N."/>
            <person name="Veneault-Fourrey C."/>
            <person name="LaButti K."/>
            <person name="Lindquist E.A."/>
            <person name="Lipzen A."/>
            <person name="Lundell T."/>
            <person name="Morin E."/>
            <person name="Murat C."/>
            <person name="Sun H."/>
            <person name="Tunlid A."/>
            <person name="Henrissat B."/>
            <person name="Grigoriev I.V."/>
            <person name="Hibbett D.S."/>
            <person name="Martin F."/>
            <person name="Nordberg H.P."/>
            <person name="Cantor M.N."/>
            <person name="Hua S.X."/>
        </authorList>
    </citation>
    <scope>NUCLEOTIDE SEQUENCE [LARGE SCALE GENOMIC DNA]</scope>
    <source>
        <strain evidence="3">h7</strain>
    </source>
</reference>
<name>A0A0C3C4Y5_HEBCY</name>
<dbReference type="AlphaFoldDB" id="A0A0C3C4Y5"/>
<dbReference type="PANTHER" id="PTHR19303">
    <property type="entry name" value="TRANSPOSON"/>
    <property type="match status" value="1"/>
</dbReference>
<dbReference type="EMBL" id="KN831774">
    <property type="protein sequence ID" value="KIM43930.1"/>
    <property type="molecule type" value="Genomic_DNA"/>
</dbReference>
<dbReference type="GO" id="GO:0003677">
    <property type="term" value="F:DNA binding"/>
    <property type="evidence" value="ECO:0007669"/>
    <property type="project" value="TreeGrafter"/>
</dbReference>
<protein>
    <recommendedName>
        <fullName evidence="1">DDE-1 domain-containing protein</fullName>
    </recommendedName>
</protein>
<dbReference type="PANTHER" id="PTHR19303:SF74">
    <property type="entry name" value="POGO TRANSPOSABLE ELEMENT WITH KRAB DOMAIN"/>
    <property type="match status" value="1"/>
</dbReference>
<gene>
    <name evidence="2" type="ORF">M413DRAFT_68191</name>
</gene>
<evidence type="ECO:0000313" key="3">
    <source>
        <dbReference type="Proteomes" id="UP000053424"/>
    </source>
</evidence>
<dbReference type="InterPro" id="IPR004875">
    <property type="entry name" value="DDE_SF_endonuclease_dom"/>
</dbReference>
<accession>A0A0C3C4Y5</accession>
<dbReference type="HOGENOM" id="CLU_013929_2_4_1"/>
<evidence type="ECO:0000259" key="1">
    <source>
        <dbReference type="Pfam" id="PF03184"/>
    </source>
</evidence>
<dbReference type="InterPro" id="IPR050863">
    <property type="entry name" value="CenT-Element_Derived"/>
</dbReference>
<organism evidence="2 3">
    <name type="scientific">Hebeloma cylindrosporum</name>
    <dbReference type="NCBI Taxonomy" id="76867"/>
    <lineage>
        <taxon>Eukaryota</taxon>
        <taxon>Fungi</taxon>
        <taxon>Dikarya</taxon>
        <taxon>Basidiomycota</taxon>
        <taxon>Agaricomycotina</taxon>
        <taxon>Agaricomycetes</taxon>
        <taxon>Agaricomycetidae</taxon>
        <taxon>Agaricales</taxon>
        <taxon>Agaricineae</taxon>
        <taxon>Hymenogastraceae</taxon>
        <taxon>Hebeloma</taxon>
    </lineage>
</organism>
<feature type="domain" description="DDE-1" evidence="1">
    <location>
        <begin position="2"/>
        <end position="127"/>
    </location>
</feature>
<sequence>MSENGWTDDFLCSEWFTHSFIPQATARNSSKKPILLVYDGHGSHDTLKIIDLAISHGIILFCLPPHTMHMLQPLDVGVFGPFSRAWADRCDEITDDTGEEMPREDFVKEYMAVRSATFKPTTIKQAFRKSG</sequence>
<feature type="non-terminal residue" evidence="2">
    <location>
        <position position="131"/>
    </location>
</feature>
<dbReference type="STRING" id="686832.A0A0C3C4Y5"/>